<dbReference type="InterPro" id="IPR006938">
    <property type="entry name" value="DUF624"/>
</dbReference>
<evidence type="ECO:0008006" key="4">
    <source>
        <dbReference type="Google" id="ProtNLM"/>
    </source>
</evidence>
<dbReference type="AlphaFoldDB" id="A0A1U9KBP7"/>
<gene>
    <name evidence="2" type="ORF">B0W44_09810</name>
</gene>
<dbReference type="KEGG" id="ntr:B0W44_09810"/>
<feature type="transmembrane region" description="Helical" evidence="1">
    <location>
        <begin position="20"/>
        <end position="44"/>
    </location>
</feature>
<dbReference type="OrthoDB" id="2965305at2"/>
<evidence type="ECO:0000313" key="3">
    <source>
        <dbReference type="Proteomes" id="UP000188603"/>
    </source>
</evidence>
<organism evidence="2 3">
    <name type="scientific">Novibacillus thermophilus</name>
    <dbReference type="NCBI Taxonomy" id="1471761"/>
    <lineage>
        <taxon>Bacteria</taxon>
        <taxon>Bacillati</taxon>
        <taxon>Bacillota</taxon>
        <taxon>Bacilli</taxon>
        <taxon>Bacillales</taxon>
        <taxon>Thermoactinomycetaceae</taxon>
        <taxon>Novibacillus</taxon>
    </lineage>
</organism>
<feature type="transmembrane region" description="Helical" evidence="1">
    <location>
        <begin position="50"/>
        <end position="71"/>
    </location>
</feature>
<dbReference type="Proteomes" id="UP000188603">
    <property type="component" value="Chromosome"/>
</dbReference>
<name>A0A1U9KBP7_9BACL</name>
<evidence type="ECO:0000313" key="2">
    <source>
        <dbReference type="EMBL" id="AQS57485.1"/>
    </source>
</evidence>
<feature type="transmembrane region" description="Helical" evidence="1">
    <location>
        <begin position="130"/>
        <end position="149"/>
    </location>
</feature>
<evidence type="ECO:0000256" key="1">
    <source>
        <dbReference type="SAM" id="Phobius"/>
    </source>
</evidence>
<dbReference type="STRING" id="1471761.B0W44_09810"/>
<feature type="transmembrane region" description="Helical" evidence="1">
    <location>
        <begin position="100"/>
        <end position="118"/>
    </location>
</feature>
<dbReference type="RefSeq" id="WP_077721330.1">
    <property type="nucleotide sequence ID" value="NZ_CP019699.1"/>
</dbReference>
<accession>A0A1U9KBP7</accession>
<reference evidence="2 3" key="1">
    <citation type="journal article" date="2015" name="Int. J. Syst. Evol. Microbiol.">
        <title>Novibacillus thermophilus gen. nov., sp. nov., a Gram-staining-negative and moderately thermophilic member of the family Thermoactinomycetaceae.</title>
        <authorList>
            <person name="Yang G."/>
            <person name="Chen J."/>
            <person name="Zhou S."/>
        </authorList>
    </citation>
    <scope>NUCLEOTIDE SEQUENCE [LARGE SCALE GENOMIC DNA]</scope>
    <source>
        <strain evidence="2 3">SG-1</strain>
    </source>
</reference>
<proteinExistence type="predicted"/>
<keyword evidence="1" id="KW-0472">Membrane</keyword>
<dbReference type="EMBL" id="CP019699">
    <property type="protein sequence ID" value="AQS57485.1"/>
    <property type="molecule type" value="Genomic_DNA"/>
</dbReference>
<sequence length="235" mass="27017">MGKKKEFGEGILYTVTNYIYWLLLTNCYFWMANILLLLAVLTLKPTVSNLALYFLALIPTGPAFSALCYAMEKLVREKSLSPTADFFRGYRVNLKDTMRMWLPMLAILFILVVDIHYYNSEPSTANQMLGAVLSVILLLFVVGSLYAFPINAKFKFRVRDVYRLSVYYSFKKRRATIGNAAIIFITLFVMSVTVDLIILFLASPVGFLLMWNSQEVMHDVKLNFIKRHEMEGHTT</sequence>
<dbReference type="Pfam" id="PF04854">
    <property type="entry name" value="DUF624"/>
    <property type="match status" value="1"/>
</dbReference>
<protein>
    <recommendedName>
        <fullName evidence="4">DUF624 domain-containing protein</fullName>
    </recommendedName>
</protein>
<keyword evidence="3" id="KW-1185">Reference proteome</keyword>
<keyword evidence="1" id="KW-1133">Transmembrane helix</keyword>
<keyword evidence="1" id="KW-0812">Transmembrane</keyword>
<feature type="transmembrane region" description="Helical" evidence="1">
    <location>
        <begin position="180"/>
        <end position="202"/>
    </location>
</feature>